<evidence type="ECO:0000313" key="2">
    <source>
        <dbReference type="EMBL" id="ADZ68574.1"/>
    </source>
</evidence>
<evidence type="ECO:0000313" key="3">
    <source>
        <dbReference type="Proteomes" id="UP000008130"/>
    </source>
</evidence>
<evidence type="ECO:0000256" key="1">
    <source>
        <dbReference type="SAM" id="Phobius"/>
    </source>
</evidence>
<keyword evidence="3" id="KW-1185">Reference proteome</keyword>
<dbReference type="Proteomes" id="UP000008130">
    <property type="component" value="Chromosome"/>
</dbReference>
<organism evidence="2 3">
    <name type="scientific">Polymorphum gilvum (strain LMG 25793 / CGMCC 1.9160 / SL003B-26A1)</name>
    <dbReference type="NCBI Taxonomy" id="991905"/>
    <lineage>
        <taxon>Bacteria</taxon>
        <taxon>Pseudomonadati</taxon>
        <taxon>Pseudomonadota</taxon>
        <taxon>Alphaproteobacteria</taxon>
        <taxon>Rhodobacterales</taxon>
        <taxon>Paracoccaceae</taxon>
        <taxon>Polymorphum</taxon>
    </lineage>
</organism>
<keyword evidence="1" id="KW-1133">Transmembrane helix</keyword>
<gene>
    <name evidence="2" type="ordered locus">SL003B_0135</name>
</gene>
<name>F2IZF1_POLGS</name>
<dbReference type="EMBL" id="CP002568">
    <property type="protein sequence ID" value="ADZ68574.1"/>
    <property type="molecule type" value="Genomic_DNA"/>
</dbReference>
<dbReference type="OrthoDB" id="7169664at2"/>
<dbReference type="KEGG" id="pgv:SL003B_0135"/>
<dbReference type="eggNOG" id="COG4093">
    <property type="taxonomic scope" value="Bacteria"/>
</dbReference>
<keyword evidence="1" id="KW-0812">Transmembrane</keyword>
<dbReference type="RefSeq" id="WP_013650898.1">
    <property type="nucleotide sequence ID" value="NC_015259.1"/>
</dbReference>
<sequence>MSAALPEKKNLKLRYILLSTAVVVVIAGWSAAWAVARGFAERELDAALAQARAYGFDIGCEERSLAGWPFRFELTCTTLSYRDAFGNFLSFRTLRAVALVYNPRHLILEVDGPASAFSPGDGPTVEARWDSLRASLRIEDLALSRFDAVVEAPEVDVSAADGRSTVALTSGALHLRADPAAPANLQMAVSFRGLGSADGEAAGTDGTVVLSVPGAAPVLGGVVPLDLFSDTAGQPTIDIDRLRLESQEASVELAGRLTLDRDGHLNGELPLMAVEPERLQTLLAPLFGTDMPFAGALQGAVVSFGRPETVGGRPAVSARLVLKEGMARVGVLPIAALQPLY</sequence>
<accession>F2IZF1</accession>
<keyword evidence="1" id="KW-0472">Membrane</keyword>
<dbReference type="HOGENOM" id="CLU_064708_0_0_5"/>
<proteinExistence type="predicted"/>
<evidence type="ECO:0008006" key="4">
    <source>
        <dbReference type="Google" id="ProtNLM"/>
    </source>
</evidence>
<protein>
    <recommendedName>
        <fullName evidence="4">DUF2125 domain-containing protein</fullName>
    </recommendedName>
</protein>
<dbReference type="PATRIC" id="fig|991905.3.peg.139"/>
<dbReference type="InterPro" id="IPR018666">
    <property type="entry name" value="DUF2125"/>
</dbReference>
<dbReference type="STRING" id="991905.SL003B_0135"/>
<feature type="transmembrane region" description="Helical" evidence="1">
    <location>
        <begin position="15"/>
        <end position="36"/>
    </location>
</feature>
<dbReference type="AlphaFoldDB" id="F2IZF1"/>
<dbReference type="Pfam" id="PF09898">
    <property type="entry name" value="DUF2125"/>
    <property type="match status" value="1"/>
</dbReference>
<reference evidence="2 3" key="1">
    <citation type="journal article" date="2011" name="J. Bacteriol.">
        <title>Complete genome sequence of Polymorphum gilvum SL003B-26A1T, a crude oil-degrading bacterium from oil-polluted saline soil.</title>
        <authorList>
            <person name="Li S.G."/>
            <person name="Tang Y.Q."/>
            <person name="Nie Y."/>
            <person name="Cai M."/>
            <person name="Wu X.L."/>
        </authorList>
    </citation>
    <scope>NUCLEOTIDE SEQUENCE [LARGE SCALE GENOMIC DNA]</scope>
    <source>
        <strain evidence="3">LMG 25793 / CGMCC 1.9160 / SL003B-26A1</strain>
    </source>
</reference>